<gene>
    <name evidence="1" type="ORF">GSI_01218</name>
</gene>
<dbReference type="Proteomes" id="UP000230002">
    <property type="component" value="Unassembled WGS sequence"/>
</dbReference>
<dbReference type="AlphaFoldDB" id="A0A2G8SUU3"/>
<comment type="caution">
    <text evidence="1">The sequence shown here is derived from an EMBL/GenBank/DDBJ whole genome shotgun (WGS) entry which is preliminary data.</text>
</comment>
<evidence type="ECO:0000313" key="1">
    <source>
        <dbReference type="EMBL" id="PIL37524.1"/>
    </source>
</evidence>
<dbReference type="EMBL" id="AYKW01000001">
    <property type="protein sequence ID" value="PIL37524.1"/>
    <property type="molecule type" value="Genomic_DNA"/>
</dbReference>
<protein>
    <recommendedName>
        <fullName evidence="3">F-box domain-containing protein</fullName>
    </recommendedName>
</protein>
<dbReference type="OrthoDB" id="2758338at2759"/>
<name>A0A2G8SUU3_9APHY</name>
<keyword evidence="2" id="KW-1185">Reference proteome</keyword>
<proteinExistence type="predicted"/>
<accession>A0A2G8SUU3</accession>
<reference evidence="1 2" key="1">
    <citation type="journal article" date="2015" name="Sci. Rep.">
        <title>Chromosome-level genome map provides insights into diverse defense mechanisms in the medicinal fungus Ganoderma sinense.</title>
        <authorList>
            <person name="Zhu Y."/>
            <person name="Xu J."/>
            <person name="Sun C."/>
            <person name="Zhou S."/>
            <person name="Xu H."/>
            <person name="Nelson D.R."/>
            <person name="Qian J."/>
            <person name="Song J."/>
            <person name="Luo H."/>
            <person name="Xiang L."/>
            <person name="Li Y."/>
            <person name="Xu Z."/>
            <person name="Ji A."/>
            <person name="Wang L."/>
            <person name="Lu S."/>
            <person name="Hayward A."/>
            <person name="Sun W."/>
            <person name="Li X."/>
            <person name="Schwartz D.C."/>
            <person name="Wang Y."/>
            <person name="Chen S."/>
        </authorList>
    </citation>
    <scope>NUCLEOTIDE SEQUENCE [LARGE SCALE GENOMIC DNA]</scope>
    <source>
        <strain evidence="1 2">ZZ0214-1</strain>
    </source>
</reference>
<evidence type="ECO:0008006" key="3">
    <source>
        <dbReference type="Google" id="ProtNLM"/>
    </source>
</evidence>
<evidence type="ECO:0000313" key="2">
    <source>
        <dbReference type="Proteomes" id="UP000230002"/>
    </source>
</evidence>
<sequence length="341" mass="37762">MDHLPSELLEAIFALSCTDGGRTGCSLALVSRHIRAAARTTRFHSIILQSGSGSGSQLRLLLSLLTAERAIDAPLKPRVKHLYVSSPQSDKDSFLRPFCRQYAGGCRPAEVEAQAERYSQERIAFVENLSLLLRTIAAEVETLCLAQSGDGYRWTTEIPFPVPEAQCGEFSALRELTLVGGGMTFSNTLTQGAVLYPRLARLHLVAAATRLARWTERAPNVSHLCVSDDRGHMYTEVARVARRDPASDETPIVFTGLKQFVVQPYGFARAEEQTILPWDAQASRFNEWQLGWLKENASQPFHLRPTKVLSSSEGGWEDIALREWLDRIEGGSGCWTMPSAS</sequence>
<organism evidence="1 2">
    <name type="scientific">Ganoderma sinense ZZ0214-1</name>
    <dbReference type="NCBI Taxonomy" id="1077348"/>
    <lineage>
        <taxon>Eukaryota</taxon>
        <taxon>Fungi</taxon>
        <taxon>Dikarya</taxon>
        <taxon>Basidiomycota</taxon>
        <taxon>Agaricomycotina</taxon>
        <taxon>Agaricomycetes</taxon>
        <taxon>Polyporales</taxon>
        <taxon>Polyporaceae</taxon>
        <taxon>Ganoderma</taxon>
    </lineage>
</organism>